<dbReference type="InterPro" id="IPR024227">
    <property type="entry name" value="DUF3795"/>
</dbReference>
<name>A0A0S6VSC0_9BACT</name>
<reference evidence="1" key="1">
    <citation type="journal article" date="2015" name="PeerJ">
        <title>First genomic representation of candidate bacterial phylum KSB3 points to enhanced environmental sensing as a trigger of wastewater bulking.</title>
        <authorList>
            <person name="Sekiguchi Y."/>
            <person name="Ohashi A."/>
            <person name="Parks D.H."/>
            <person name="Yamauchi T."/>
            <person name="Tyson G.W."/>
            <person name="Hugenholtz P."/>
        </authorList>
    </citation>
    <scope>NUCLEOTIDE SEQUENCE [LARGE SCALE GENOMIC DNA]</scope>
</reference>
<keyword evidence="2" id="KW-1185">Reference proteome</keyword>
<evidence type="ECO:0000313" key="2">
    <source>
        <dbReference type="Proteomes" id="UP000030700"/>
    </source>
</evidence>
<dbReference type="STRING" id="1499966.U14_01467"/>
<evidence type="ECO:0000313" key="1">
    <source>
        <dbReference type="EMBL" id="GAK50240.1"/>
    </source>
</evidence>
<dbReference type="AlphaFoldDB" id="A0A0S6VSC0"/>
<evidence type="ECO:0008006" key="3">
    <source>
        <dbReference type="Google" id="ProtNLM"/>
    </source>
</evidence>
<dbReference type="EMBL" id="DF820456">
    <property type="protein sequence ID" value="GAK50240.1"/>
    <property type="molecule type" value="Genomic_DNA"/>
</dbReference>
<protein>
    <recommendedName>
        <fullName evidence="3">DUF3795 domain-containing protein</fullName>
    </recommendedName>
</protein>
<proteinExistence type="predicted"/>
<dbReference type="Proteomes" id="UP000030700">
    <property type="component" value="Unassembled WGS sequence"/>
</dbReference>
<sequence length="142" mass="16055">MENARELTAVCGLDCFNCPLFETIITEETRQHFAKLLNRAPEETSCKGCRAQKGCLLHMNDCATYHCATAKGVDFCFECADFPCQYLQPAKEGADRFPHNYKLYNLCRIQKVGVERWADEEATNIRNAYYNGKFVPGSGPVL</sequence>
<dbReference type="HOGENOM" id="CLU_1774423_0_0_0"/>
<gene>
    <name evidence="1" type="ORF">U14_01467</name>
</gene>
<dbReference type="Pfam" id="PF12675">
    <property type="entry name" value="DUF3795"/>
    <property type="match status" value="1"/>
</dbReference>
<accession>A0A0S6VSC0</accession>
<organism evidence="1">
    <name type="scientific">Candidatus Moduliflexus flocculans</name>
    <dbReference type="NCBI Taxonomy" id="1499966"/>
    <lineage>
        <taxon>Bacteria</taxon>
        <taxon>Candidatus Moduliflexota</taxon>
        <taxon>Candidatus Moduliflexia</taxon>
        <taxon>Candidatus Moduliflexales</taxon>
        <taxon>Candidatus Moduliflexaceae</taxon>
    </lineage>
</organism>